<organism evidence="1 2">
    <name type="scientific">Cerrena zonata</name>
    <dbReference type="NCBI Taxonomy" id="2478898"/>
    <lineage>
        <taxon>Eukaryota</taxon>
        <taxon>Fungi</taxon>
        <taxon>Dikarya</taxon>
        <taxon>Basidiomycota</taxon>
        <taxon>Agaricomycotina</taxon>
        <taxon>Agaricomycetes</taxon>
        <taxon>Polyporales</taxon>
        <taxon>Cerrenaceae</taxon>
        <taxon>Cerrena</taxon>
    </lineage>
</organism>
<evidence type="ECO:0000313" key="2">
    <source>
        <dbReference type="Proteomes" id="UP001385951"/>
    </source>
</evidence>
<reference evidence="1 2" key="1">
    <citation type="submission" date="2022-09" db="EMBL/GenBank/DDBJ databases">
        <authorList>
            <person name="Palmer J.M."/>
        </authorList>
    </citation>
    <scope>NUCLEOTIDE SEQUENCE [LARGE SCALE GENOMIC DNA]</scope>
    <source>
        <strain evidence="1 2">DSM 7382</strain>
    </source>
</reference>
<keyword evidence="2" id="KW-1185">Reference proteome</keyword>
<sequence length="392" mass="46895">MGAVLLPQEVFTVTAAQLAHRSRIAQTIAPLKRVRPRVPFWYLAAHRIPTLWTLYRGLLRSSPDDDVRWRIRRIFDQEKELTSPTATKRELIKGHRWLKKFEKAQAGDEYWQSVLHRYGRLIVAKREKANFIAAYRKEMSWRERLSNRPIMTGAYFRPTLYNPPLPRLKPQPLHITGMIVWRRKARFRRWSMREQLWSWKEDLEKERIFEDTLHQQLTNRGEDGFDRVYSHPEWTEHLQARIKTINRTFEADDKRSRLPYPSEILEQIKAARRERNANKMREYLRERRGEVLKKTLRRARKGPPAHVLNVMTEEEKHLDRVSRSTSEVGYVAQAKIKLGWKLKDPEKWRLEGGKQENLDWIIGIERRVEAANLRRRRKAELYDADVKNNLAS</sequence>
<evidence type="ECO:0000313" key="1">
    <source>
        <dbReference type="EMBL" id="KAK7690400.1"/>
    </source>
</evidence>
<comment type="caution">
    <text evidence="1">The sequence shown here is derived from an EMBL/GenBank/DDBJ whole genome shotgun (WGS) entry which is preliminary data.</text>
</comment>
<protein>
    <recommendedName>
        <fullName evidence="3">Mitochondrial zinc maintenance protein 1, mitochondrial</fullName>
    </recommendedName>
</protein>
<accession>A0AAW0GMM5</accession>
<dbReference type="EMBL" id="JASBNA010000007">
    <property type="protein sequence ID" value="KAK7690400.1"/>
    <property type="molecule type" value="Genomic_DNA"/>
</dbReference>
<proteinExistence type="predicted"/>
<gene>
    <name evidence="1" type="ORF">QCA50_007058</name>
</gene>
<name>A0AAW0GMM5_9APHY</name>
<dbReference type="Proteomes" id="UP001385951">
    <property type="component" value="Unassembled WGS sequence"/>
</dbReference>
<dbReference type="AlphaFoldDB" id="A0AAW0GMM5"/>
<evidence type="ECO:0008006" key="3">
    <source>
        <dbReference type="Google" id="ProtNLM"/>
    </source>
</evidence>